<dbReference type="Pfam" id="PF03108">
    <property type="entry name" value="DBD_Tnp_Mut"/>
    <property type="match status" value="1"/>
</dbReference>
<dbReference type="PROSITE" id="PS50966">
    <property type="entry name" value="ZF_SWIM"/>
    <property type="match status" value="1"/>
</dbReference>
<proteinExistence type="predicted"/>
<gene>
    <name evidence="3" type="ORF">WN944_023308</name>
</gene>
<evidence type="ECO:0000256" key="1">
    <source>
        <dbReference type="PROSITE-ProRule" id="PRU00325"/>
    </source>
</evidence>
<name>A0AAP0R3R1_9ROSI</name>
<dbReference type="Pfam" id="PF10551">
    <property type="entry name" value="MULE"/>
    <property type="match status" value="1"/>
</dbReference>
<feature type="domain" description="SWIM-type" evidence="2">
    <location>
        <begin position="720"/>
        <end position="752"/>
    </location>
</feature>
<dbReference type="GO" id="GO:0008270">
    <property type="term" value="F:zinc ion binding"/>
    <property type="evidence" value="ECO:0007669"/>
    <property type="project" value="UniProtKB-KW"/>
</dbReference>
<accession>A0AAP0R3R1</accession>
<reference evidence="3 4" key="1">
    <citation type="submission" date="2024-05" db="EMBL/GenBank/DDBJ databases">
        <title>Haplotype-resolved chromosome-level genome assembly of Huyou (Citrus changshanensis).</title>
        <authorList>
            <person name="Miao C."/>
            <person name="Chen W."/>
            <person name="Wu Y."/>
            <person name="Wang L."/>
            <person name="Zhao S."/>
            <person name="Grierson D."/>
            <person name="Xu C."/>
            <person name="Chen K."/>
        </authorList>
    </citation>
    <scope>NUCLEOTIDE SEQUENCE [LARGE SCALE GENOMIC DNA]</scope>
    <source>
        <strain evidence="3">01-14</strain>
        <tissue evidence="3">Leaf</tissue>
    </source>
</reference>
<protein>
    <recommendedName>
        <fullName evidence="2">SWIM-type domain-containing protein</fullName>
    </recommendedName>
</protein>
<dbReference type="PANTHER" id="PTHR31973:SF195">
    <property type="entry name" value="MUDR FAMILY TRANSPOSASE"/>
    <property type="match status" value="1"/>
</dbReference>
<keyword evidence="1" id="KW-0862">Zinc</keyword>
<dbReference type="Proteomes" id="UP001428341">
    <property type="component" value="Unassembled WGS sequence"/>
</dbReference>
<dbReference type="EMBL" id="JBCGBO010000001">
    <property type="protein sequence ID" value="KAK9230341.1"/>
    <property type="molecule type" value="Genomic_DNA"/>
</dbReference>
<dbReference type="InterPro" id="IPR018289">
    <property type="entry name" value="MULE_transposase_dom"/>
</dbReference>
<keyword evidence="1" id="KW-0863">Zinc-finger</keyword>
<dbReference type="PANTHER" id="PTHR31973">
    <property type="entry name" value="POLYPROTEIN, PUTATIVE-RELATED"/>
    <property type="match status" value="1"/>
</dbReference>
<comment type="caution">
    <text evidence="3">The sequence shown here is derived from an EMBL/GenBank/DDBJ whole genome shotgun (WGS) entry which is preliminary data.</text>
</comment>
<evidence type="ECO:0000259" key="2">
    <source>
        <dbReference type="PROSITE" id="PS50966"/>
    </source>
</evidence>
<dbReference type="InterPro" id="IPR007527">
    <property type="entry name" value="Znf_SWIM"/>
</dbReference>
<sequence>MRKCGEKNFHTCALFECYYILFKSQGVYYTFSIYSYKILSVYIFNGYCIELFREPKILRTSPRSVDNIPRNIEDVESATCALKMIANGMRRRHVARVLFPDTKTSANEGCSNVEGLQYQGHEEDGSPHRCQLQLPNRHNPLVNNSKHVSQQMRGGYISDTEVADALINVDEVNNWDETIDNSLHSSINLFAKVVMGEEPPWMLCNNQWHAADFSKDGIVALSDNSEDDMALQKSWVGYEDDLFEMAVLIKRERSSVDGFVFEQGGSNVMIMKPGQRFKDEFQFRRAVEIQAMQNGIKLCVMENTSTVISCECSDLVCDWKVRATKVRKGNVFVLQEIFPQHTCKKRNCNFPWGTEWSAAKFLHYWVQNPDLDLDTLRYQIERNYGLKYPTWKLEAMDKKAKFWLRRDHMYGYERLHQYKSEMLKLNSQNIVTIQVKALDDPTGPKFDWMFILFTDCSYAFKTTCRRLLIVDGWEIDSPYKAVMLVAVCRDGNDDVLPIAFCEVEEENLHSWSFFLKNLYDGLRIDYMDYGKGICILCDGDNGVDEAVSEFLPYAHYRQCCFSLWKKLMEQFPHAPVYSLFWAACRSTNKDTFENQMNLLRKESKDCHNWLIARKCHSWPLHCMPEWIKSTDITISATEQLRIWLMKYLDMNVANRFAAITQETAKVIEKRYLAGWDWVHDKVTPAARQQLVQNAIEGGGWRVGTGADPNLAVVTMNGISFVVNKQLLVCSCGLWQISGIPCPHACQCISHWAETYDDYVHEFMTVESYRSTYGPGMKELPEILKWEPQIADVIQPPPKRFLEPINVDNKIEVPSE</sequence>
<evidence type="ECO:0000313" key="4">
    <source>
        <dbReference type="Proteomes" id="UP001428341"/>
    </source>
</evidence>
<evidence type="ECO:0000313" key="3">
    <source>
        <dbReference type="EMBL" id="KAK9230341.1"/>
    </source>
</evidence>
<dbReference type="AlphaFoldDB" id="A0AAP0R3R1"/>
<keyword evidence="4" id="KW-1185">Reference proteome</keyword>
<dbReference type="Pfam" id="PF04434">
    <property type="entry name" value="SWIM"/>
    <property type="match status" value="1"/>
</dbReference>
<dbReference type="InterPro" id="IPR004332">
    <property type="entry name" value="Transposase_MuDR"/>
</dbReference>
<keyword evidence="1" id="KW-0479">Metal-binding</keyword>
<organism evidence="3 4">
    <name type="scientific">Citrus x changshan-huyou</name>
    <dbReference type="NCBI Taxonomy" id="2935761"/>
    <lineage>
        <taxon>Eukaryota</taxon>
        <taxon>Viridiplantae</taxon>
        <taxon>Streptophyta</taxon>
        <taxon>Embryophyta</taxon>
        <taxon>Tracheophyta</taxon>
        <taxon>Spermatophyta</taxon>
        <taxon>Magnoliopsida</taxon>
        <taxon>eudicotyledons</taxon>
        <taxon>Gunneridae</taxon>
        <taxon>Pentapetalae</taxon>
        <taxon>rosids</taxon>
        <taxon>malvids</taxon>
        <taxon>Sapindales</taxon>
        <taxon>Rutaceae</taxon>
        <taxon>Aurantioideae</taxon>
        <taxon>Citrus</taxon>
    </lineage>
</organism>